<comment type="caution">
    <text evidence="5">The sequence shown here is derived from an EMBL/GenBank/DDBJ whole genome shotgun (WGS) entry which is preliminary data.</text>
</comment>
<organism evidence="5 6">
    <name type="scientific">Paraglaciecola polaris LMG 21857</name>
    <dbReference type="NCBI Taxonomy" id="1129793"/>
    <lineage>
        <taxon>Bacteria</taxon>
        <taxon>Pseudomonadati</taxon>
        <taxon>Pseudomonadota</taxon>
        <taxon>Gammaproteobacteria</taxon>
        <taxon>Alteromonadales</taxon>
        <taxon>Alteromonadaceae</taxon>
        <taxon>Paraglaciecola</taxon>
    </lineage>
</organism>
<dbReference type="InterPro" id="IPR009057">
    <property type="entry name" value="Homeodomain-like_sf"/>
</dbReference>
<reference evidence="6" key="1">
    <citation type="journal article" date="2014" name="Environ. Microbiol.">
        <title>Comparative genomics of the marine bacterial genus Glaciecola reveals the high degree of genomic diversity and genomic characteristic for cold adaptation.</title>
        <authorList>
            <person name="Qin Q.L."/>
            <person name="Xie B.B."/>
            <person name="Yu Y."/>
            <person name="Shu Y.L."/>
            <person name="Rong J.C."/>
            <person name="Zhang Y.J."/>
            <person name="Zhao D.L."/>
            <person name="Chen X.L."/>
            <person name="Zhang X.Y."/>
            <person name="Chen B."/>
            <person name="Zhou B.C."/>
            <person name="Zhang Y.Z."/>
        </authorList>
    </citation>
    <scope>NUCLEOTIDE SEQUENCE [LARGE SCALE GENOMIC DNA]</scope>
    <source>
        <strain evidence="6">LMG 21857</strain>
    </source>
</reference>
<dbReference type="SUPFAM" id="SSF46689">
    <property type="entry name" value="Homeodomain-like"/>
    <property type="match status" value="2"/>
</dbReference>
<dbReference type="OrthoDB" id="282744at2"/>
<dbReference type="SMART" id="SM00871">
    <property type="entry name" value="AraC_E_bind"/>
    <property type="match status" value="1"/>
</dbReference>
<sequence>MKKQQKLNTQRLHLTRIEGVKRYIQAHIDEPLNMLELADVACFSMFHFQRLFALYTGFGVAKYVLFLRLKKACWQLAFRQHMSMIDIALSCGFNDQHSFSRAFKRESGLSPLTYRKRYFGQRAQPHETVGESMQPTDTLTTFLNLDLKHRLSVNDSKPHHNGQVKLVDFPFTAIAFLAHRGCPTTVLHTVSRFIQWRRENGPSAKISKTFNILYDDPNSVAPETYRFDVGASIVSTVKFNQYDVQQGEIEGGRCAVLRHIGNNSKLGDSIGYLYRDWLCKANVVLRNAPLFIERVQDFPDVTEENSIIDIYLPIA</sequence>
<dbReference type="Pfam" id="PF12833">
    <property type="entry name" value="HTH_18"/>
    <property type="match status" value="1"/>
</dbReference>
<dbReference type="Gene3D" id="1.10.10.60">
    <property type="entry name" value="Homeodomain-like"/>
    <property type="match status" value="2"/>
</dbReference>
<dbReference type="RefSeq" id="WP_007107290.1">
    <property type="nucleotide sequence ID" value="NZ_BAER01000138.1"/>
</dbReference>
<dbReference type="STRING" id="1129793.GPLA_4654"/>
<name>K7A3Q9_9ALTE</name>
<dbReference type="InterPro" id="IPR029442">
    <property type="entry name" value="GyrI-like"/>
</dbReference>
<dbReference type="GO" id="GO:0003700">
    <property type="term" value="F:DNA-binding transcription factor activity"/>
    <property type="evidence" value="ECO:0007669"/>
    <property type="project" value="InterPro"/>
</dbReference>
<evidence type="ECO:0000259" key="4">
    <source>
        <dbReference type="PROSITE" id="PS01124"/>
    </source>
</evidence>
<dbReference type="InterPro" id="IPR011256">
    <property type="entry name" value="Reg_factor_effector_dom_sf"/>
</dbReference>
<dbReference type="PANTHER" id="PTHR40055">
    <property type="entry name" value="TRANSCRIPTIONAL REGULATOR YGIV-RELATED"/>
    <property type="match status" value="1"/>
</dbReference>
<keyword evidence="2" id="KW-0238">DNA-binding</keyword>
<accession>K7A3Q9</accession>
<dbReference type="InterPro" id="IPR018060">
    <property type="entry name" value="HTH_AraC"/>
</dbReference>
<dbReference type="Pfam" id="PF06445">
    <property type="entry name" value="GyrI-like"/>
    <property type="match status" value="1"/>
</dbReference>
<keyword evidence="6" id="KW-1185">Reference proteome</keyword>
<keyword evidence="3" id="KW-0804">Transcription</keyword>
<proteinExistence type="predicted"/>
<dbReference type="PANTHER" id="PTHR40055:SF1">
    <property type="entry name" value="TRANSCRIPTIONAL REGULATOR YGIV-RELATED"/>
    <property type="match status" value="1"/>
</dbReference>
<feature type="domain" description="HTH araC/xylS-type" evidence="4">
    <location>
        <begin position="18"/>
        <end position="117"/>
    </location>
</feature>
<protein>
    <submittedName>
        <fullName evidence="5">AraC family transcriptional regulator</fullName>
    </submittedName>
</protein>
<dbReference type="InterPro" id="IPR010499">
    <property type="entry name" value="AraC_E-bd"/>
</dbReference>
<dbReference type="InterPro" id="IPR020449">
    <property type="entry name" value="Tscrpt_reg_AraC-type_HTH"/>
</dbReference>
<evidence type="ECO:0000256" key="1">
    <source>
        <dbReference type="ARBA" id="ARBA00023015"/>
    </source>
</evidence>
<dbReference type="PROSITE" id="PS00041">
    <property type="entry name" value="HTH_ARAC_FAMILY_1"/>
    <property type="match status" value="1"/>
</dbReference>
<gene>
    <name evidence="5" type="ORF">GPLA_4654</name>
</gene>
<dbReference type="AlphaFoldDB" id="K7A3Q9"/>
<evidence type="ECO:0000313" key="6">
    <source>
        <dbReference type="Proteomes" id="UP000006322"/>
    </source>
</evidence>
<dbReference type="SUPFAM" id="SSF55136">
    <property type="entry name" value="Probable bacterial effector-binding domain"/>
    <property type="match status" value="1"/>
</dbReference>
<evidence type="ECO:0000313" key="5">
    <source>
        <dbReference type="EMBL" id="GAC35528.1"/>
    </source>
</evidence>
<dbReference type="PROSITE" id="PS01124">
    <property type="entry name" value="HTH_ARAC_FAMILY_2"/>
    <property type="match status" value="1"/>
</dbReference>
<keyword evidence="1" id="KW-0805">Transcription regulation</keyword>
<evidence type="ECO:0000256" key="3">
    <source>
        <dbReference type="ARBA" id="ARBA00023163"/>
    </source>
</evidence>
<dbReference type="Proteomes" id="UP000006322">
    <property type="component" value="Unassembled WGS sequence"/>
</dbReference>
<dbReference type="Gene3D" id="3.20.80.10">
    <property type="entry name" value="Regulatory factor, effector binding domain"/>
    <property type="match status" value="1"/>
</dbReference>
<dbReference type="SMART" id="SM00342">
    <property type="entry name" value="HTH_ARAC"/>
    <property type="match status" value="1"/>
</dbReference>
<dbReference type="PRINTS" id="PR00032">
    <property type="entry name" value="HTHARAC"/>
</dbReference>
<dbReference type="EMBL" id="BAER01000138">
    <property type="protein sequence ID" value="GAC35528.1"/>
    <property type="molecule type" value="Genomic_DNA"/>
</dbReference>
<evidence type="ECO:0000256" key="2">
    <source>
        <dbReference type="ARBA" id="ARBA00023125"/>
    </source>
</evidence>
<dbReference type="GO" id="GO:0043565">
    <property type="term" value="F:sequence-specific DNA binding"/>
    <property type="evidence" value="ECO:0007669"/>
    <property type="project" value="InterPro"/>
</dbReference>
<dbReference type="InterPro" id="IPR018062">
    <property type="entry name" value="HTH_AraC-typ_CS"/>
</dbReference>
<dbReference type="InterPro" id="IPR050908">
    <property type="entry name" value="SmbC-like"/>
</dbReference>